<keyword evidence="3 12" id="KW-0812">Transmembrane</keyword>
<feature type="compositionally biased region" description="Basic and acidic residues" evidence="11">
    <location>
        <begin position="358"/>
        <end position="368"/>
    </location>
</feature>
<accession>A0ABR4PJQ7</accession>
<feature type="compositionally biased region" description="Low complexity" evidence="11">
    <location>
        <begin position="143"/>
        <end position="154"/>
    </location>
</feature>
<evidence type="ECO:0000256" key="10">
    <source>
        <dbReference type="SAM" id="Coils"/>
    </source>
</evidence>
<dbReference type="Proteomes" id="UP001629113">
    <property type="component" value="Unassembled WGS sequence"/>
</dbReference>
<dbReference type="PANTHER" id="PTHR12825:SF0">
    <property type="entry name" value="VESICLE TRANSPORT PROTEIN SEC20"/>
    <property type="match status" value="1"/>
</dbReference>
<evidence type="ECO:0000256" key="1">
    <source>
        <dbReference type="ARBA" id="ARBA00004163"/>
    </source>
</evidence>
<evidence type="ECO:0000313" key="14">
    <source>
        <dbReference type="EMBL" id="KAL3423564.1"/>
    </source>
</evidence>
<protein>
    <recommendedName>
        <fullName evidence="13">Sec20 C-terminal domain-containing protein</fullName>
    </recommendedName>
</protein>
<evidence type="ECO:0000256" key="9">
    <source>
        <dbReference type="ARBA" id="ARBA00037934"/>
    </source>
</evidence>
<feature type="transmembrane region" description="Helical" evidence="12">
    <location>
        <begin position="280"/>
        <end position="301"/>
    </location>
</feature>
<keyword evidence="5" id="KW-0931">ER-Golgi transport</keyword>
<evidence type="ECO:0000256" key="3">
    <source>
        <dbReference type="ARBA" id="ARBA00022692"/>
    </source>
</evidence>
<organism evidence="14 15">
    <name type="scientific">Phlyctema vagabunda</name>
    <dbReference type="NCBI Taxonomy" id="108571"/>
    <lineage>
        <taxon>Eukaryota</taxon>
        <taxon>Fungi</taxon>
        <taxon>Dikarya</taxon>
        <taxon>Ascomycota</taxon>
        <taxon>Pezizomycotina</taxon>
        <taxon>Leotiomycetes</taxon>
        <taxon>Helotiales</taxon>
        <taxon>Dermateaceae</taxon>
        <taxon>Phlyctema</taxon>
    </lineage>
</organism>
<keyword evidence="6 12" id="KW-1133">Transmembrane helix</keyword>
<evidence type="ECO:0000256" key="6">
    <source>
        <dbReference type="ARBA" id="ARBA00022989"/>
    </source>
</evidence>
<evidence type="ECO:0000256" key="5">
    <source>
        <dbReference type="ARBA" id="ARBA00022892"/>
    </source>
</evidence>
<proteinExistence type="inferred from homology"/>
<keyword evidence="4" id="KW-0256">Endoplasmic reticulum</keyword>
<evidence type="ECO:0000256" key="7">
    <source>
        <dbReference type="ARBA" id="ARBA00023054"/>
    </source>
</evidence>
<feature type="transmembrane region" description="Helical" evidence="12">
    <location>
        <begin position="242"/>
        <end position="260"/>
    </location>
</feature>
<evidence type="ECO:0000256" key="2">
    <source>
        <dbReference type="ARBA" id="ARBA00022448"/>
    </source>
</evidence>
<keyword evidence="2" id="KW-0813">Transport</keyword>
<feature type="region of interest" description="Disordered" evidence="11">
    <location>
        <begin position="135"/>
        <end position="169"/>
    </location>
</feature>
<evidence type="ECO:0000259" key="13">
    <source>
        <dbReference type="Pfam" id="PF03908"/>
    </source>
</evidence>
<keyword evidence="15" id="KW-1185">Reference proteome</keyword>
<name>A0ABR4PJQ7_9HELO</name>
<keyword evidence="7 10" id="KW-0175">Coiled coil</keyword>
<feature type="coiled-coil region" evidence="10">
    <location>
        <begin position="3"/>
        <end position="71"/>
    </location>
</feature>
<evidence type="ECO:0000256" key="11">
    <source>
        <dbReference type="SAM" id="MobiDB-lite"/>
    </source>
</evidence>
<feature type="region of interest" description="Disordered" evidence="11">
    <location>
        <begin position="358"/>
        <end position="400"/>
    </location>
</feature>
<comment type="caution">
    <text evidence="14">The sequence shown here is derived from an EMBL/GenBank/DDBJ whole genome shotgun (WGS) entry which is preliminary data.</text>
</comment>
<feature type="domain" description="Sec20 C-terminal" evidence="13">
    <location>
        <begin position="174"/>
        <end position="262"/>
    </location>
</feature>
<dbReference type="Pfam" id="PF03908">
    <property type="entry name" value="Sec20"/>
    <property type="match status" value="1"/>
</dbReference>
<dbReference type="SUPFAM" id="SSF47661">
    <property type="entry name" value="t-snare proteins"/>
    <property type="match status" value="1"/>
</dbReference>
<evidence type="ECO:0000256" key="12">
    <source>
        <dbReference type="SAM" id="Phobius"/>
    </source>
</evidence>
<feature type="compositionally biased region" description="Basic and acidic residues" evidence="11">
    <location>
        <begin position="376"/>
        <end position="400"/>
    </location>
</feature>
<evidence type="ECO:0000256" key="4">
    <source>
        <dbReference type="ARBA" id="ARBA00022824"/>
    </source>
</evidence>
<dbReference type="InterPro" id="IPR005606">
    <property type="entry name" value="Sec20"/>
</dbReference>
<dbReference type="InterPro" id="IPR010989">
    <property type="entry name" value="SNARE"/>
</dbReference>
<sequence>MSFEALSERLSALQETNAQLRQYVERLANLKFQPGSIPLNNDEGNVVDELASEIQQTIREQDEDFELLQEEVYDIAAGRPGSEVASRKAALDGTVKRAIQELQACQTDFRKAQLKAKRNIEAARKEERILLAQSYAKPRTSNSSSPIPGQPSQPQRRRQQERALNKDEKTVNAATDVTMALRRTHEMMASELSRSQFAHETLVESTAALAQLGETYSTLDTMLSTSKNLIGTLLRSQKSDTWYLETAFYVLLVTIAWLIYRRFLYGPLWWFVWFPVRIFYRSLIGVLSGIGIIGGTAVSSVGPSAGGASILQNSATVEMPKASVVQEIPPAVEVGNSDNTEPHGDTMVEEVGRIIEESQEADQAKGETVEPVETEANPKKRMWEEDKEQTKKNQIVRDEL</sequence>
<evidence type="ECO:0000256" key="8">
    <source>
        <dbReference type="ARBA" id="ARBA00023136"/>
    </source>
</evidence>
<dbReference type="EMBL" id="JBFCZG010000004">
    <property type="protein sequence ID" value="KAL3423564.1"/>
    <property type="molecule type" value="Genomic_DNA"/>
</dbReference>
<dbReference type="InterPro" id="IPR056173">
    <property type="entry name" value="Sec20_C"/>
</dbReference>
<comment type="similarity">
    <text evidence="9">Belongs to the SEC20 family.</text>
</comment>
<reference evidence="14 15" key="1">
    <citation type="submission" date="2024-06" db="EMBL/GenBank/DDBJ databases">
        <title>Complete genome of Phlyctema vagabunda strain 19-DSS-EL-015.</title>
        <authorList>
            <person name="Fiorenzani C."/>
        </authorList>
    </citation>
    <scope>NUCLEOTIDE SEQUENCE [LARGE SCALE GENOMIC DNA]</scope>
    <source>
        <strain evidence="14 15">19-DSS-EL-015</strain>
    </source>
</reference>
<keyword evidence="8 12" id="KW-0472">Membrane</keyword>
<gene>
    <name evidence="14" type="ORF">PVAG01_05311</name>
</gene>
<comment type="subcellular location">
    <subcellularLocation>
        <location evidence="1">Endoplasmic reticulum membrane</location>
        <topology evidence="1">Single-pass type IV membrane protein</topology>
    </subcellularLocation>
</comment>
<feature type="compositionally biased region" description="Basic and acidic residues" evidence="11">
    <location>
        <begin position="158"/>
        <end position="169"/>
    </location>
</feature>
<evidence type="ECO:0000313" key="15">
    <source>
        <dbReference type="Proteomes" id="UP001629113"/>
    </source>
</evidence>
<dbReference type="PANTHER" id="PTHR12825">
    <property type="entry name" value="BNIP1-RELATED"/>
    <property type="match status" value="1"/>
</dbReference>